<dbReference type="GO" id="GO:0005634">
    <property type="term" value="C:nucleus"/>
    <property type="evidence" value="ECO:0007669"/>
    <property type="project" value="TreeGrafter"/>
</dbReference>
<dbReference type="InterPro" id="IPR003347">
    <property type="entry name" value="JmjC_dom"/>
</dbReference>
<name>A0A6V1VDB3_HETAK</name>
<dbReference type="Pfam" id="PF13621">
    <property type="entry name" value="Cupin_8"/>
    <property type="match status" value="1"/>
</dbReference>
<dbReference type="AlphaFoldDB" id="A0A6V1VDB3"/>
<dbReference type="PROSITE" id="PS51184">
    <property type="entry name" value="JMJC"/>
    <property type="match status" value="1"/>
</dbReference>
<dbReference type="InterPro" id="IPR050910">
    <property type="entry name" value="JMJD6_ArgDemeth/LysHydrox"/>
</dbReference>
<accession>A0A6V1VDB3</accession>
<dbReference type="GO" id="GO:0000987">
    <property type="term" value="F:cis-regulatory region sequence-specific DNA binding"/>
    <property type="evidence" value="ECO:0007669"/>
    <property type="project" value="TreeGrafter"/>
</dbReference>
<evidence type="ECO:0000259" key="2">
    <source>
        <dbReference type="PROSITE" id="PS51184"/>
    </source>
</evidence>
<feature type="signal peptide" evidence="1">
    <location>
        <begin position="1"/>
        <end position="19"/>
    </location>
</feature>
<feature type="domain" description="JmjC" evidence="2">
    <location>
        <begin position="154"/>
        <end position="295"/>
    </location>
</feature>
<proteinExistence type="predicted"/>
<feature type="chain" id="PRO_5030160833" description="JmjC domain-containing protein" evidence="1">
    <location>
        <begin position="20"/>
        <end position="295"/>
    </location>
</feature>
<evidence type="ECO:0000256" key="1">
    <source>
        <dbReference type="SAM" id="SignalP"/>
    </source>
</evidence>
<reference evidence="3" key="1">
    <citation type="submission" date="2021-01" db="EMBL/GenBank/DDBJ databases">
        <authorList>
            <person name="Corre E."/>
            <person name="Pelletier E."/>
            <person name="Niang G."/>
            <person name="Scheremetjew M."/>
            <person name="Finn R."/>
            <person name="Kale V."/>
            <person name="Holt S."/>
            <person name="Cochrane G."/>
            <person name="Meng A."/>
            <person name="Brown T."/>
            <person name="Cohen L."/>
        </authorList>
    </citation>
    <scope>NUCLEOTIDE SEQUENCE</scope>
    <source>
        <strain evidence="3">CCMP3107</strain>
    </source>
</reference>
<dbReference type="PANTHER" id="PTHR12480:SF21">
    <property type="entry name" value="JMJC DOMAIN-CONTAINING PROTEIN 8"/>
    <property type="match status" value="1"/>
</dbReference>
<dbReference type="SUPFAM" id="SSF51197">
    <property type="entry name" value="Clavaminate synthase-like"/>
    <property type="match status" value="1"/>
</dbReference>
<dbReference type="Gene3D" id="2.60.120.650">
    <property type="entry name" value="Cupin"/>
    <property type="match status" value="1"/>
</dbReference>
<dbReference type="EMBL" id="HBIU01050148">
    <property type="protein sequence ID" value="CAE0643681.1"/>
    <property type="molecule type" value="Transcribed_RNA"/>
</dbReference>
<gene>
    <name evidence="3" type="ORF">HAKA00212_LOCUS22240</name>
</gene>
<evidence type="ECO:0000313" key="3">
    <source>
        <dbReference type="EMBL" id="CAE0643681.1"/>
    </source>
</evidence>
<sequence>MACLNVHWLLVFLSSLTLSLHTISTEGESDKAGFCSVVGPSSEGECSTSNGVVTETKQKIGSINDQAYPCNIDRIPLPQGVIEGSFLGSNLEPVIFVLPRWWNSDFAKKVQKAQMIEAFGNTEVELASSNSFSHDRIKMSFARYINEIMPAQGTSSRSNETFYLFGGNLDVWDELLEDYQRPPCGTCGPRDAALSFGAGGAGSGVAFHTHGPGFSETLVGRKRWFLYPPEHPLDWDPDMTQQAWLEDVYPLLKEQQRPWECVIAPGEILYFPDEWMHATINLDVWTVFVSTFTLM</sequence>
<dbReference type="InterPro" id="IPR041667">
    <property type="entry name" value="Cupin_8"/>
</dbReference>
<dbReference type="PANTHER" id="PTHR12480">
    <property type="entry name" value="ARGININE DEMETHYLASE AND LYSYL-HYDROXYLASE JMJD"/>
    <property type="match status" value="1"/>
</dbReference>
<organism evidence="3">
    <name type="scientific">Heterosigma akashiwo</name>
    <name type="common">Chromophytic alga</name>
    <name type="synonym">Heterosigma carterae</name>
    <dbReference type="NCBI Taxonomy" id="2829"/>
    <lineage>
        <taxon>Eukaryota</taxon>
        <taxon>Sar</taxon>
        <taxon>Stramenopiles</taxon>
        <taxon>Ochrophyta</taxon>
        <taxon>Raphidophyceae</taxon>
        <taxon>Chattonellales</taxon>
        <taxon>Chattonellaceae</taxon>
        <taxon>Heterosigma</taxon>
    </lineage>
</organism>
<keyword evidence="1" id="KW-0732">Signal</keyword>
<protein>
    <recommendedName>
        <fullName evidence="2">JmjC domain-containing protein</fullName>
    </recommendedName>
</protein>